<dbReference type="AlphaFoldDB" id="A0A6P1VNV2"/>
<dbReference type="Proteomes" id="UP000464577">
    <property type="component" value="Chromosome"/>
</dbReference>
<dbReference type="InterPro" id="IPR011123">
    <property type="entry name" value="Y_Y_Y"/>
</dbReference>
<evidence type="ECO:0000313" key="4">
    <source>
        <dbReference type="EMBL" id="QHV93660.1"/>
    </source>
</evidence>
<dbReference type="Pfam" id="PF06580">
    <property type="entry name" value="His_kinase"/>
    <property type="match status" value="1"/>
</dbReference>
<keyword evidence="1" id="KW-0472">Membrane</keyword>
<organism evidence="4 5">
    <name type="scientific">Spirosoma endbachense</name>
    <dbReference type="NCBI Taxonomy" id="2666025"/>
    <lineage>
        <taxon>Bacteria</taxon>
        <taxon>Pseudomonadati</taxon>
        <taxon>Bacteroidota</taxon>
        <taxon>Cytophagia</taxon>
        <taxon>Cytophagales</taxon>
        <taxon>Cytophagaceae</taxon>
        <taxon>Spirosoma</taxon>
    </lineage>
</organism>
<feature type="domain" description="Two component regulator three Y" evidence="3">
    <location>
        <begin position="688"/>
        <end position="750"/>
    </location>
</feature>
<evidence type="ECO:0000313" key="5">
    <source>
        <dbReference type="Proteomes" id="UP000464577"/>
    </source>
</evidence>
<dbReference type="GO" id="GO:0000155">
    <property type="term" value="F:phosphorelay sensor kinase activity"/>
    <property type="evidence" value="ECO:0007669"/>
    <property type="project" value="InterPro"/>
</dbReference>
<reference evidence="4 5" key="1">
    <citation type="submission" date="2019-11" db="EMBL/GenBank/DDBJ databases">
        <title>Spirosoma endbachense sp. nov., isolated from a natural salt meadow.</title>
        <authorList>
            <person name="Rojas J."/>
            <person name="Ambika Manirajan B."/>
            <person name="Ratering S."/>
            <person name="Suarez C."/>
            <person name="Geissler-Plaum R."/>
            <person name="Schnell S."/>
        </authorList>
    </citation>
    <scope>NUCLEOTIDE SEQUENCE [LARGE SCALE GENOMIC DNA]</scope>
    <source>
        <strain evidence="4 5">I-24</strain>
    </source>
</reference>
<dbReference type="RefSeq" id="WP_162384079.1">
    <property type="nucleotide sequence ID" value="NZ_CP045997.1"/>
</dbReference>
<dbReference type="KEGG" id="senf:GJR95_00805"/>
<dbReference type="InterPro" id="IPR050640">
    <property type="entry name" value="Bact_2-comp_sensor_kinase"/>
</dbReference>
<feature type="transmembrane region" description="Helical" evidence="1">
    <location>
        <begin position="758"/>
        <end position="776"/>
    </location>
</feature>
<evidence type="ECO:0008006" key="6">
    <source>
        <dbReference type="Google" id="ProtNLM"/>
    </source>
</evidence>
<feature type="domain" description="Signal transduction histidine kinase internal region" evidence="2">
    <location>
        <begin position="797"/>
        <end position="876"/>
    </location>
</feature>
<dbReference type="Gene3D" id="2.60.40.10">
    <property type="entry name" value="Immunoglobulins"/>
    <property type="match status" value="1"/>
</dbReference>
<dbReference type="Pfam" id="PF07494">
    <property type="entry name" value="Reg_prop"/>
    <property type="match status" value="5"/>
</dbReference>
<dbReference type="Pfam" id="PF07495">
    <property type="entry name" value="Y_Y_Y"/>
    <property type="match status" value="1"/>
</dbReference>
<dbReference type="Gene3D" id="3.30.565.10">
    <property type="entry name" value="Histidine kinase-like ATPase, C-terminal domain"/>
    <property type="match status" value="1"/>
</dbReference>
<dbReference type="InterPro" id="IPR010559">
    <property type="entry name" value="Sig_transdc_His_kin_internal"/>
</dbReference>
<dbReference type="PANTHER" id="PTHR34220">
    <property type="entry name" value="SENSOR HISTIDINE KINASE YPDA"/>
    <property type="match status" value="1"/>
</dbReference>
<dbReference type="PANTHER" id="PTHR34220:SF7">
    <property type="entry name" value="SENSOR HISTIDINE KINASE YPDA"/>
    <property type="match status" value="1"/>
</dbReference>
<proteinExistence type="predicted"/>
<dbReference type="SUPFAM" id="SSF63829">
    <property type="entry name" value="Calcium-dependent phosphotriesterase"/>
    <property type="match status" value="2"/>
</dbReference>
<gene>
    <name evidence="4" type="ORF">GJR95_00805</name>
</gene>
<evidence type="ECO:0000259" key="2">
    <source>
        <dbReference type="Pfam" id="PF06580"/>
    </source>
</evidence>
<dbReference type="InterPro" id="IPR036890">
    <property type="entry name" value="HATPase_C_sf"/>
</dbReference>
<evidence type="ECO:0000256" key="1">
    <source>
        <dbReference type="SAM" id="Phobius"/>
    </source>
</evidence>
<dbReference type="InterPro" id="IPR011110">
    <property type="entry name" value="Reg_prop"/>
</dbReference>
<evidence type="ECO:0000259" key="3">
    <source>
        <dbReference type="Pfam" id="PF07495"/>
    </source>
</evidence>
<keyword evidence="1" id="KW-1133">Transmembrane helix</keyword>
<dbReference type="SUPFAM" id="SSF55874">
    <property type="entry name" value="ATPase domain of HSP90 chaperone/DNA topoisomerase II/histidine kinase"/>
    <property type="match status" value="1"/>
</dbReference>
<dbReference type="Gene3D" id="2.130.10.10">
    <property type="entry name" value="YVTN repeat-like/Quinoprotein amine dehydrogenase"/>
    <property type="match status" value="3"/>
</dbReference>
<protein>
    <recommendedName>
        <fullName evidence="6">Signal transduction histidine kinase internal region domain-containing protein</fullName>
    </recommendedName>
</protein>
<name>A0A6P1VNV2_9BACT</name>
<keyword evidence="1" id="KW-0812">Transmembrane</keyword>
<dbReference type="GO" id="GO:0016020">
    <property type="term" value="C:membrane"/>
    <property type="evidence" value="ECO:0007669"/>
    <property type="project" value="InterPro"/>
</dbReference>
<accession>A0A6P1VNV2</accession>
<keyword evidence="5" id="KW-1185">Reference proteome</keyword>
<sequence>MIYEYQPDLSSTRGCKVLPILLLIYTALIAVLSANAQPFMCRQFSANDGLPSSYCFASLQDRDGYLWVGTYGGVGRFDGATFKNFTLNNGLVNNQALSLFQDKDQNIWIGTFNGISIWKQGRFQNITSAGNVPIERVFGITQDRDGRIWATSAQGLLCFDNPGATPKLFQLDVQNQPVSHLWGVCQMPSGQLLVSNTYHLFLFDKNRFTEIKYPDGKPIEARCLVHIGNRMLIGTYEQGILEYKSGTATPLYSAILPSKLRVFDILTDKRQRLWLATNQGAICIDNGKVTLLNAQNSLPSDKCLGISKDSEGNIWLTTPEGLIQCRERFIDVFTKANGLLNDEVYSLGKDKNGVIYFGGCNGAFTAYQRGRLFQPFPTFTGTKPSGLPIHFTRFDHKGNLWLSCDADGVFKFSSSQINKITSTGKFCSAFLEDTLHDVIWMGNREKLFRYQQGQWTTINSPPAMAVDDILALYQDKQNRLWIGTYGLRIFDGKHWTDLSKKTNTEQVFIQSIKTDSEGAIWVGTIGKGIRKIRLDKQGAIVSVETITTRQGLQNDSVLDLEFDNEGQLWVGSFGGIMRIDLKRPKEKGQYRSRIFNRNSGILDNTWQIVSFLKDNDGNLWAGTSKGAMRFVLSAIPKTSTNPPVHIVSAQLAQNTHEPSTGASTVVANEELPYFQNSLNFQFTGISLSDPSGIRYTYKLAGLPGATWSALSSQNSITANNLSPNSYVLHVKAINADGVESRQEATFAFTITPPFWQTWWFRTLLALLIASAIWAIVQIRIRFLNEKHKSALQISEWKLKALQSQMNPHFIFNSLNSIQNFIITNKAIEGVKYLSKFSKLVRKILENSNYQQMKLEQVIETLKMYVELEAMRFNNEFSYQFIIDDADSLYDTLLPPMLFQPFVENAIWHGLMPKTGDKLLRIQVEKQADTLLCIIEDNGVGRANSSKKEGHTSRGESITKDTFDAFNQQMGKEATLTIIDKAEPLTGTRVEIRIPL</sequence>
<dbReference type="InterPro" id="IPR013783">
    <property type="entry name" value="Ig-like_fold"/>
</dbReference>
<dbReference type="InterPro" id="IPR015943">
    <property type="entry name" value="WD40/YVTN_repeat-like_dom_sf"/>
</dbReference>
<dbReference type="EMBL" id="CP045997">
    <property type="protein sequence ID" value="QHV93660.1"/>
    <property type="molecule type" value="Genomic_DNA"/>
</dbReference>